<keyword evidence="11" id="KW-1185">Reference proteome</keyword>
<dbReference type="PANTHER" id="PTHR22594:SF34">
    <property type="entry name" value="ASPARAGINE--TRNA LIGASE, MITOCHONDRIAL-RELATED"/>
    <property type="match status" value="1"/>
</dbReference>
<protein>
    <recommendedName>
        <fullName evidence="2">asparagine--tRNA ligase</fullName>
        <ecNumber evidence="2">6.1.1.22</ecNumber>
    </recommendedName>
</protein>
<evidence type="ECO:0000256" key="1">
    <source>
        <dbReference type="ARBA" id="ARBA00008226"/>
    </source>
</evidence>
<dbReference type="FunFam" id="3.30.930.10:FF:000016">
    <property type="entry name" value="Asparagine--tRNA ligase"/>
    <property type="match status" value="1"/>
</dbReference>
<dbReference type="CDD" id="cd04318">
    <property type="entry name" value="EcAsnRS_like_N"/>
    <property type="match status" value="1"/>
</dbReference>
<dbReference type="NCBIfam" id="TIGR00457">
    <property type="entry name" value="asnS"/>
    <property type="match status" value="1"/>
</dbReference>
<keyword evidence="3" id="KW-0436">Ligase</keyword>
<feature type="chain" id="PRO_5004901207" description="asparagine--tRNA ligase" evidence="8">
    <location>
        <begin position="30"/>
        <end position="583"/>
    </location>
</feature>
<dbReference type="PROSITE" id="PS51257">
    <property type="entry name" value="PROKAR_LIPOPROTEIN"/>
    <property type="match status" value="1"/>
</dbReference>
<dbReference type="Proteomes" id="UP000019335">
    <property type="component" value="Chromosome 1"/>
</dbReference>
<comment type="caution">
    <text evidence="10">The sequence shown here is derived from an EMBL/GenBank/DDBJ whole genome shotgun (WGS) entry which is preliminary data.</text>
</comment>
<evidence type="ECO:0000256" key="4">
    <source>
        <dbReference type="ARBA" id="ARBA00022741"/>
    </source>
</evidence>
<dbReference type="InterPro" id="IPR012340">
    <property type="entry name" value="NA-bd_OB-fold"/>
</dbReference>
<dbReference type="EMBL" id="AZIL01000037">
    <property type="protein sequence ID" value="EWM30392.1"/>
    <property type="molecule type" value="Genomic_DNA"/>
</dbReference>
<dbReference type="GO" id="GO:0005739">
    <property type="term" value="C:mitochondrion"/>
    <property type="evidence" value="ECO:0007669"/>
    <property type="project" value="TreeGrafter"/>
</dbReference>
<dbReference type="InterPro" id="IPR045864">
    <property type="entry name" value="aa-tRNA-synth_II/BPL/LPL"/>
</dbReference>
<dbReference type="NCBIfam" id="NF003037">
    <property type="entry name" value="PRK03932.1"/>
    <property type="match status" value="1"/>
</dbReference>
<sequence>MVLGTRKGTSSCFCLSLTNLITVTMFSCAAIANSRHQAQTAAFGSLLAKVPTKSSRTSPRRLLAPCAFTQAPSCRPPRLLVSPVSTSTTLYVSSSTAAPSTSTATTVPARLKVRDILINGDDSLIGQRVTVKGWTRTIRSQKTFSFIEINDGSSLGGLQVVADAEKVCDYEAVLSKIHTGAALGVVGVIKASPGKGQKYEVAAESVEVVGGCDPEAYPLQKKRHTLEFLRGIAHLRPRTNTLAAVARVRSALAFATHNFFQEQGFYYLQSPIITASDCEGAGEMFRVTTLPDKVSELPRVEGEEDRIDYSHDFFGAPAYLTVSGQLSGEAYACAMGDVYTFGPTFRAENSQTTRHLAEFNMIEPEMAFADLQDNMRNAEAYVKAIVRHVLKECEEDLAFFEKFYDKTLMARLNTLVSESFARVEYTEAVRLLQEEIAKDRGAWQFPDVDFGTDLQTEHERWLCEKKFQRATFVYNYPREIKAFYMRDNEDGKTVAAMDLLVPGVGELIGGSQREERLGRLEAKLEEFGLDKEDYWWYLDLRRFGSVPHSGYGLGFERLVCYVTGVENIREAIAFPRTPGSATF</sequence>
<dbReference type="PROSITE" id="PS50862">
    <property type="entry name" value="AA_TRNA_LIGASE_II"/>
    <property type="match status" value="1"/>
</dbReference>
<dbReference type="InterPro" id="IPR004364">
    <property type="entry name" value="Aa-tRNA-synt_II"/>
</dbReference>
<dbReference type="GO" id="GO:0004816">
    <property type="term" value="F:asparagine-tRNA ligase activity"/>
    <property type="evidence" value="ECO:0007669"/>
    <property type="project" value="UniProtKB-EC"/>
</dbReference>
<name>W7TW83_9STRA</name>
<dbReference type="GO" id="GO:0003676">
    <property type="term" value="F:nucleic acid binding"/>
    <property type="evidence" value="ECO:0007669"/>
    <property type="project" value="InterPro"/>
</dbReference>
<reference evidence="10 11" key="1">
    <citation type="journal article" date="2014" name="Mol. Plant">
        <title>Chromosome Scale Genome Assembly and Transcriptome Profiling of Nannochloropsis gaditana in Nitrogen Depletion.</title>
        <authorList>
            <person name="Corteggiani Carpinelli E."/>
            <person name="Telatin A."/>
            <person name="Vitulo N."/>
            <person name="Forcato C."/>
            <person name="D'Angelo M."/>
            <person name="Schiavon R."/>
            <person name="Vezzi A."/>
            <person name="Giacometti G.M."/>
            <person name="Morosinotto T."/>
            <person name="Valle G."/>
        </authorList>
    </citation>
    <scope>NUCLEOTIDE SEQUENCE [LARGE SCALE GENOMIC DNA]</scope>
    <source>
        <strain evidence="10 11">B-31</strain>
    </source>
</reference>
<dbReference type="AlphaFoldDB" id="W7TW83"/>
<proteinExistence type="inferred from homology"/>
<dbReference type="Pfam" id="PF01336">
    <property type="entry name" value="tRNA_anti-codon"/>
    <property type="match status" value="1"/>
</dbReference>
<keyword evidence="8" id="KW-0732">Signal</keyword>
<gene>
    <name evidence="10" type="ORF">Naga_100026g49</name>
</gene>
<dbReference type="SUPFAM" id="SSF55681">
    <property type="entry name" value="Class II aaRS and biotin synthetases"/>
    <property type="match status" value="1"/>
</dbReference>
<evidence type="ECO:0000313" key="10">
    <source>
        <dbReference type="EMBL" id="EWM30392.1"/>
    </source>
</evidence>
<evidence type="ECO:0000256" key="7">
    <source>
        <dbReference type="ARBA" id="ARBA00023146"/>
    </source>
</evidence>
<dbReference type="CDD" id="cd00776">
    <property type="entry name" value="AsxRS_core"/>
    <property type="match status" value="1"/>
</dbReference>
<keyword evidence="7 10" id="KW-0030">Aminoacyl-tRNA synthetase</keyword>
<feature type="domain" description="Aminoacyl-transfer RNA synthetases class-II family profile" evidence="9">
    <location>
        <begin position="247"/>
        <end position="575"/>
    </location>
</feature>
<comment type="similarity">
    <text evidence="1">Belongs to the class-II aminoacyl-tRNA synthetase family.</text>
</comment>
<feature type="signal peptide" evidence="8">
    <location>
        <begin position="1"/>
        <end position="29"/>
    </location>
</feature>
<dbReference type="Gene3D" id="3.30.930.10">
    <property type="entry name" value="Bira Bifunctional Protein, Domain 2"/>
    <property type="match status" value="1"/>
</dbReference>
<dbReference type="InterPro" id="IPR004365">
    <property type="entry name" value="NA-bd_OB_tRNA"/>
</dbReference>
<dbReference type="EC" id="6.1.1.22" evidence="2"/>
<evidence type="ECO:0000259" key="9">
    <source>
        <dbReference type="PROSITE" id="PS50862"/>
    </source>
</evidence>
<dbReference type="SUPFAM" id="SSF50249">
    <property type="entry name" value="Nucleic acid-binding proteins"/>
    <property type="match status" value="1"/>
</dbReference>
<keyword evidence="4" id="KW-0547">Nucleotide-binding</keyword>
<dbReference type="InterPro" id="IPR006195">
    <property type="entry name" value="aa-tRNA-synth_II"/>
</dbReference>
<dbReference type="PRINTS" id="PR01042">
    <property type="entry name" value="TRNASYNTHASP"/>
</dbReference>
<evidence type="ECO:0000256" key="2">
    <source>
        <dbReference type="ARBA" id="ARBA00012816"/>
    </source>
</evidence>
<dbReference type="OrthoDB" id="1931232at2759"/>
<dbReference type="HAMAP" id="MF_00534">
    <property type="entry name" value="Asn_tRNA_synth"/>
    <property type="match status" value="1"/>
</dbReference>
<evidence type="ECO:0000256" key="3">
    <source>
        <dbReference type="ARBA" id="ARBA00022598"/>
    </source>
</evidence>
<organism evidence="10 11">
    <name type="scientific">Nannochloropsis gaditana</name>
    <dbReference type="NCBI Taxonomy" id="72520"/>
    <lineage>
        <taxon>Eukaryota</taxon>
        <taxon>Sar</taxon>
        <taxon>Stramenopiles</taxon>
        <taxon>Ochrophyta</taxon>
        <taxon>Eustigmatophyceae</taxon>
        <taxon>Eustigmatales</taxon>
        <taxon>Monodopsidaceae</taxon>
        <taxon>Nannochloropsis</taxon>
    </lineage>
</organism>
<evidence type="ECO:0000256" key="8">
    <source>
        <dbReference type="SAM" id="SignalP"/>
    </source>
</evidence>
<dbReference type="PANTHER" id="PTHR22594">
    <property type="entry name" value="ASPARTYL/LYSYL-TRNA SYNTHETASE"/>
    <property type="match status" value="1"/>
</dbReference>
<evidence type="ECO:0000256" key="5">
    <source>
        <dbReference type="ARBA" id="ARBA00022840"/>
    </source>
</evidence>
<evidence type="ECO:0000313" key="11">
    <source>
        <dbReference type="Proteomes" id="UP000019335"/>
    </source>
</evidence>
<keyword evidence="6" id="KW-0648">Protein biosynthesis</keyword>
<dbReference type="InterPro" id="IPR004522">
    <property type="entry name" value="Asn-tRNA-ligase"/>
</dbReference>
<keyword evidence="5" id="KW-0067">ATP-binding</keyword>
<dbReference type="GO" id="GO:0006421">
    <property type="term" value="P:asparaginyl-tRNA aminoacylation"/>
    <property type="evidence" value="ECO:0007669"/>
    <property type="project" value="InterPro"/>
</dbReference>
<dbReference type="InterPro" id="IPR002312">
    <property type="entry name" value="Asp/Asn-tRNA-synth_IIb"/>
</dbReference>
<dbReference type="Gene3D" id="2.40.50.140">
    <property type="entry name" value="Nucleic acid-binding proteins"/>
    <property type="match status" value="1"/>
</dbReference>
<accession>W7TW83</accession>
<dbReference type="GO" id="GO:0005524">
    <property type="term" value="F:ATP binding"/>
    <property type="evidence" value="ECO:0007669"/>
    <property type="project" value="UniProtKB-KW"/>
</dbReference>
<dbReference type="Pfam" id="PF00152">
    <property type="entry name" value="tRNA-synt_2"/>
    <property type="match status" value="1"/>
</dbReference>
<evidence type="ECO:0000256" key="6">
    <source>
        <dbReference type="ARBA" id="ARBA00022917"/>
    </source>
</evidence>